<dbReference type="PANTHER" id="PTHR30349:SF64">
    <property type="entry name" value="PROPHAGE INTEGRASE INTD-RELATED"/>
    <property type="match status" value="1"/>
</dbReference>
<accession>A0ABU3K903</accession>
<evidence type="ECO:0000256" key="2">
    <source>
        <dbReference type="ARBA" id="ARBA00022908"/>
    </source>
</evidence>
<keyword evidence="3 5" id="KW-0238">DNA-binding</keyword>
<keyword evidence="4" id="KW-0233">DNA recombination</keyword>
<evidence type="ECO:0000256" key="4">
    <source>
        <dbReference type="ARBA" id="ARBA00023172"/>
    </source>
</evidence>
<dbReference type="Proteomes" id="UP001250932">
    <property type="component" value="Unassembled WGS sequence"/>
</dbReference>
<feature type="domain" description="Core-binding (CB)" evidence="7">
    <location>
        <begin position="66"/>
        <end position="144"/>
    </location>
</feature>
<dbReference type="Gene3D" id="1.10.443.10">
    <property type="entry name" value="Intergrase catalytic core"/>
    <property type="match status" value="1"/>
</dbReference>
<dbReference type="PROSITE" id="PS51900">
    <property type="entry name" value="CB"/>
    <property type="match status" value="1"/>
</dbReference>
<dbReference type="Gene3D" id="1.10.150.130">
    <property type="match status" value="1"/>
</dbReference>
<dbReference type="EMBL" id="JAQOUE010000001">
    <property type="protein sequence ID" value="MDT7042929.1"/>
    <property type="molecule type" value="Genomic_DNA"/>
</dbReference>
<evidence type="ECO:0000259" key="7">
    <source>
        <dbReference type="PROSITE" id="PS51900"/>
    </source>
</evidence>
<sequence>MARLGGKDRGIVFKDGKWWVRLFINGREKWFRAENKTQAKALYGRLRADIREGKYFPEKFDKQKDISLRAWIDRYLEGSTNRNLVNEKRHGRFWKLLLGKRTLGQITIEDCRRTQAKIRAKGKWKPATINRYMAFLRRVLMVALKEGKISQNPVSSVKFFPEAEKVRFLTDEELLNLRKHLAEEEWKLVAFAVETGIRREEQFHLRWNHISFEAQTLTIPLPKGGRTRHVPLSTQALEILRSLDSILNSPFVFAGIKDPLQPMDSRAFMRRAFEPALRKAAIQGASWHTLRHTTASRLAMAGVPIRTIQEILGHRDIGTTLKYTHLAPSHLKEAIQLGSLANLESRTGSKTGSEGLQSRKDASQVVDLMARQSILSQSISN</sequence>
<evidence type="ECO:0000313" key="8">
    <source>
        <dbReference type="EMBL" id="MDT7042929.1"/>
    </source>
</evidence>
<dbReference type="SUPFAM" id="SSF56349">
    <property type="entry name" value="DNA breaking-rejoining enzymes"/>
    <property type="match status" value="1"/>
</dbReference>
<dbReference type="InterPro" id="IPR050090">
    <property type="entry name" value="Tyrosine_recombinase_XerCD"/>
</dbReference>
<dbReference type="CDD" id="cd00796">
    <property type="entry name" value="INT_Rci_Hp1_C"/>
    <property type="match status" value="1"/>
</dbReference>
<evidence type="ECO:0000313" key="9">
    <source>
        <dbReference type="Proteomes" id="UP001250932"/>
    </source>
</evidence>
<keyword evidence="2" id="KW-0229">DNA integration</keyword>
<gene>
    <name evidence="8" type="ORF">PPG34_11240</name>
</gene>
<dbReference type="Pfam" id="PF00589">
    <property type="entry name" value="Phage_integrase"/>
    <property type="match status" value="1"/>
</dbReference>
<dbReference type="PANTHER" id="PTHR30349">
    <property type="entry name" value="PHAGE INTEGRASE-RELATED"/>
    <property type="match status" value="1"/>
</dbReference>
<evidence type="ECO:0000256" key="5">
    <source>
        <dbReference type="PROSITE-ProRule" id="PRU01248"/>
    </source>
</evidence>
<dbReference type="InterPro" id="IPR013762">
    <property type="entry name" value="Integrase-like_cat_sf"/>
</dbReference>
<comment type="caution">
    <text evidence="8">The sequence shown here is derived from an EMBL/GenBank/DDBJ whole genome shotgun (WGS) entry which is preliminary data.</text>
</comment>
<comment type="similarity">
    <text evidence="1">Belongs to the 'phage' integrase family.</text>
</comment>
<dbReference type="InterPro" id="IPR011010">
    <property type="entry name" value="DNA_brk_join_enz"/>
</dbReference>
<dbReference type="PROSITE" id="PS51898">
    <property type="entry name" value="TYR_RECOMBINASE"/>
    <property type="match status" value="1"/>
</dbReference>
<reference evidence="8 9" key="1">
    <citation type="journal article" date="2023" name="ISME J.">
        <title>Cultivation and genomic characterization of novel and ubiquitous marine nitrite-oxidizing bacteria from the Nitrospirales.</title>
        <authorList>
            <person name="Mueller A.J."/>
            <person name="Daebeler A."/>
            <person name="Herbold C.W."/>
            <person name="Kirkegaard R.H."/>
            <person name="Daims H."/>
        </authorList>
    </citation>
    <scope>NUCLEOTIDE SEQUENCE [LARGE SCALE GENOMIC DNA]</scope>
    <source>
        <strain evidence="8 9">EB</strain>
    </source>
</reference>
<dbReference type="InterPro" id="IPR002104">
    <property type="entry name" value="Integrase_catalytic"/>
</dbReference>
<protein>
    <submittedName>
        <fullName evidence="8">Tyrosine-type recombinase/integrase</fullName>
    </submittedName>
</protein>
<organism evidence="8 9">
    <name type="scientific">Candidatus Nitronereus thalassa</name>
    <dbReference type="NCBI Taxonomy" id="3020898"/>
    <lineage>
        <taxon>Bacteria</taxon>
        <taxon>Pseudomonadati</taxon>
        <taxon>Nitrospirota</taxon>
        <taxon>Nitrospiria</taxon>
        <taxon>Nitrospirales</taxon>
        <taxon>Nitrospiraceae</taxon>
        <taxon>Candidatus Nitronereus</taxon>
    </lineage>
</organism>
<dbReference type="InterPro" id="IPR044068">
    <property type="entry name" value="CB"/>
</dbReference>
<evidence type="ECO:0000256" key="3">
    <source>
        <dbReference type="ARBA" id="ARBA00023125"/>
    </source>
</evidence>
<name>A0ABU3K903_9BACT</name>
<dbReference type="InterPro" id="IPR010998">
    <property type="entry name" value="Integrase_recombinase_N"/>
</dbReference>
<dbReference type="RefSeq" id="WP_313833396.1">
    <property type="nucleotide sequence ID" value="NZ_JAQOUE010000001.1"/>
</dbReference>
<feature type="domain" description="Tyr recombinase" evidence="6">
    <location>
        <begin position="164"/>
        <end position="336"/>
    </location>
</feature>
<evidence type="ECO:0000256" key="1">
    <source>
        <dbReference type="ARBA" id="ARBA00008857"/>
    </source>
</evidence>
<proteinExistence type="inferred from homology"/>
<keyword evidence="9" id="KW-1185">Reference proteome</keyword>
<evidence type="ECO:0000259" key="6">
    <source>
        <dbReference type="PROSITE" id="PS51898"/>
    </source>
</evidence>